<dbReference type="EMBL" id="BKCJ011406141">
    <property type="protein sequence ID" value="GFD30648.1"/>
    <property type="molecule type" value="Genomic_DNA"/>
</dbReference>
<feature type="non-terminal residue" evidence="2">
    <location>
        <position position="85"/>
    </location>
</feature>
<gene>
    <name evidence="2" type="ORF">Tci_902617</name>
</gene>
<sequence length="85" mass="9248">YPTDGGDGDDEPSDGNEDDTDDKDPEEEPFEEDDEEEEEHPAPTDSPVACLTTPGLEIGESSVAGAARQPEPTESDLRRCRVEQE</sequence>
<proteinExistence type="predicted"/>
<evidence type="ECO:0000313" key="2">
    <source>
        <dbReference type="EMBL" id="GFD30648.1"/>
    </source>
</evidence>
<accession>A0A699VAH7</accession>
<dbReference type="AlphaFoldDB" id="A0A699VAH7"/>
<feature type="compositionally biased region" description="Basic and acidic residues" evidence="1">
    <location>
        <begin position="75"/>
        <end position="85"/>
    </location>
</feature>
<name>A0A699VAH7_TANCI</name>
<feature type="region of interest" description="Disordered" evidence="1">
    <location>
        <begin position="1"/>
        <end position="85"/>
    </location>
</feature>
<feature type="non-terminal residue" evidence="2">
    <location>
        <position position="1"/>
    </location>
</feature>
<comment type="caution">
    <text evidence="2">The sequence shown here is derived from an EMBL/GenBank/DDBJ whole genome shotgun (WGS) entry which is preliminary data.</text>
</comment>
<feature type="compositionally biased region" description="Acidic residues" evidence="1">
    <location>
        <begin position="1"/>
        <end position="39"/>
    </location>
</feature>
<reference evidence="2" key="1">
    <citation type="journal article" date="2019" name="Sci. Rep.">
        <title>Draft genome of Tanacetum cinerariifolium, the natural source of mosquito coil.</title>
        <authorList>
            <person name="Yamashiro T."/>
            <person name="Shiraishi A."/>
            <person name="Satake H."/>
            <person name="Nakayama K."/>
        </authorList>
    </citation>
    <scope>NUCLEOTIDE SEQUENCE</scope>
</reference>
<evidence type="ECO:0000256" key="1">
    <source>
        <dbReference type="SAM" id="MobiDB-lite"/>
    </source>
</evidence>
<protein>
    <submittedName>
        <fullName evidence="2">Uncharacterized protein</fullName>
    </submittedName>
</protein>
<organism evidence="2">
    <name type="scientific">Tanacetum cinerariifolium</name>
    <name type="common">Dalmatian daisy</name>
    <name type="synonym">Chrysanthemum cinerariifolium</name>
    <dbReference type="NCBI Taxonomy" id="118510"/>
    <lineage>
        <taxon>Eukaryota</taxon>
        <taxon>Viridiplantae</taxon>
        <taxon>Streptophyta</taxon>
        <taxon>Embryophyta</taxon>
        <taxon>Tracheophyta</taxon>
        <taxon>Spermatophyta</taxon>
        <taxon>Magnoliopsida</taxon>
        <taxon>eudicotyledons</taxon>
        <taxon>Gunneridae</taxon>
        <taxon>Pentapetalae</taxon>
        <taxon>asterids</taxon>
        <taxon>campanulids</taxon>
        <taxon>Asterales</taxon>
        <taxon>Asteraceae</taxon>
        <taxon>Asteroideae</taxon>
        <taxon>Anthemideae</taxon>
        <taxon>Anthemidinae</taxon>
        <taxon>Tanacetum</taxon>
    </lineage>
</organism>